<sequence>MGEEEKDIAEDAKGHSMAIEIPIGKDNVHTIVQSNNAYAGLEHVIEEENDDALLLSDPTELHTVGGDQHVGENGSEVNQSREIVDQSGDTKVEIVTIDFAEINVLFHVDSAPSSPKDSKKLNIICSESVFPEENHALVEDMAEQHIDKSPEPFPHVE</sequence>
<dbReference type="AlphaFoldDB" id="A0AAV3PZ94"/>
<reference evidence="2 3" key="1">
    <citation type="submission" date="2024-01" db="EMBL/GenBank/DDBJ databases">
        <title>The complete chloroplast genome sequence of Lithospermum erythrorhizon: insights into the phylogenetic relationship among Boraginaceae species and the maternal lineages of purple gromwells.</title>
        <authorList>
            <person name="Okada T."/>
            <person name="Watanabe K."/>
        </authorList>
    </citation>
    <scope>NUCLEOTIDE SEQUENCE [LARGE SCALE GENOMIC DNA]</scope>
</reference>
<gene>
    <name evidence="2" type="ORF">LIER_13053</name>
</gene>
<protein>
    <submittedName>
        <fullName evidence="2">Uncharacterized protein</fullName>
    </submittedName>
</protein>
<dbReference type="EMBL" id="BAABME010002587">
    <property type="protein sequence ID" value="GAA0155292.1"/>
    <property type="molecule type" value="Genomic_DNA"/>
</dbReference>
<evidence type="ECO:0000256" key="1">
    <source>
        <dbReference type="SAM" id="MobiDB-lite"/>
    </source>
</evidence>
<keyword evidence="3" id="KW-1185">Reference proteome</keyword>
<dbReference type="Proteomes" id="UP001454036">
    <property type="component" value="Unassembled WGS sequence"/>
</dbReference>
<comment type="caution">
    <text evidence="2">The sequence shown here is derived from an EMBL/GenBank/DDBJ whole genome shotgun (WGS) entry which is preliminary data.</text>
</comment>
<organism evidence="2 3">
    <name type="scientific">Lithospermum erythrorhizon</name>
    <name type="common">Purple gromwell</name>
    <name type="synonym">Lithospermum officinale var. erythrorhizon</name>
    <dbReference type="NCBI Taxonomy" id="34254"/>
    <lineage>
        <taxon>Eukaryota</taxon>
        <taxon>Viridiplantae</taxon>
        <taxon>Streptophyta</taxon>
        <taxon>Embryophyta</taxon>
        <taxon>Tracheophyta</taxon>
        <taxon>Spermatophyta</taxon>
        <taxon>Magnoliopsida</taxon>
        <taxon>eudicotyledons</taxon>
        <taxon>Gunneridae</taxon>
        <taxon>Pentapetalae</taxon>
        <taxon>asterids</taxon>
        <taxon>lamiids</taxon>
        <taxon>Boraginales</taxon>
        <taxon>Boraginaceae</taxon>
        <taxon>Boraginoideae</taxon>
        <taxon>Lithospermeae</taxon>
        <taxon>Lithospermum</taxon>
    </lineage>
</organism>
<evidence type="ECO:0000313" key="2">
    <source>
        <dbReference type="EMBL" id="GAA0155292.1"/>
    </source>
</evidence>
<feature type="region of interest" description="Disordered" evidence="1">
    <location>
        <begin position="64"/>
        <end position="85"/>
    </location>
</feature>
<evidence type="ECO:0000313" key="3">
    <source>
        <dbReference type="Proteomes" id="UP001454036"/>
    </source>
</evidence>
<name>A0AAV3PZ94_LITER</name>
<accession>A0AAV3PZ94</accession>
<proteinExistence type="predicted"/>